<name>A0A5K3G1M0_MESCO</name>
<reference evidence="1" key="1">
    <citation type="submission" date="2019-11" db="UniProtKB">
        <authorList>
            <consortium name="WormBaseParasite"/>
        </authorList>
    </citation>
    <scope>IDENTIFICATION</scope>
</reference>
<evidence type="ECO:0000313" key="1">
    <source>
        <dbReference type="WBParaSite" id="MCU_014594-RA"/>
    </source>
</evidence>
<sequence>WFFRRTRWPFRFAPQQKVDVSVHDNRIPPWRASVGRLLSDVCNFCARNRQMQNLILLDPMALSPLSPLLNLMRHSTEPKAHLIGVLWMTPIDAPYSSSRCRWWGRGEAPIPATTLSAIAHSDSLSVQLACLVLSN</sequence>
<protein>
    <submittedName>
        <fullName evidence="1">PRMT5_TIM domain-containing protein</fullName>
    </submittedName>
</protein>
<dbReference type="AlphaFoldDB" id="A0A5K3G1M0"/>
<organism evidence="1">
    <name type="scientific">Mesocestoides corti</name>
    <name type="common">Flatworm</name>
    <dbReference type="NCBI Taxonomy" id="53468"/>
    <lineage>
        <taxon>Eukaryota</taxon>
        <taxon>Metazoa</taxon>
        <taxon>Spiralia</taxon>
        <taxon>Lophotrochozoa</taxon>
        <taxon>Platyhelminthes</taxon>
        <taxon>Cestoda</taxon>
        <taxon>Eucestoda</taxon>
        <taxon>Cyclophyllidea</taxon>
        <taxon>Mesocestoididae</taxon>
        <taxon>Mesocestoides</taxon>
    </lineage>
</organism>
<accession>A0A5K3G1M0</accession>
<proteinExistence type="predicted"/>
<dbReference type="WBParaSite" id="MCU_014594-RA">
    <property type="protein sequence ID" value="MCU_014594-RA"/>
    <property type="gene ID" value="MCU_014594"/>
</dbReference>